<feature type="domain" description="C2H2-type" evidence="10">
    <location>
        <begin position="403"/>
        <end position="425"/>
    </location>
</feature>
<proteinExistence type="inferred from homology"/>
<keyword evidence="8" id="KW-0479">Metal-binding</keyword>
<protein>
    <recommendedName>
        <fullName evidence="2">RNA-binding protein 48</fullName>
    </recommendedName>
</protein>
<keyword evidence="4" id="KW-0747">Spliceosome</keyword>
<dbReference type="GO" id="GO:0006397">
    <property type="term" value="P:mRNA processing"/>
    <property type="evidence" value="ECO:0007669"/>
    <property type="project" value="UniProtKB-KW"/>
</dbReference>
<reference evidence="11 12" key="1">
    <citation type="submission" date="2021-06" db="EMBL/GenBank/DDBJ databases">
        <title>Caerostris extrusa draft genome.</title>
        <authorList>
            <person name="Kono N."/>
            <person name="Arakawa K."/>
        </authorList>
    </citation>
    <scope>NUCLEOTIDE SEQUENCE [LARGE SCALE GENOMIC DNA]</scope>
</reference>
<sequence length="432" mass="50421">MKANRKKPPFCWKTRRRKRFGFDRTKDEVERCVISVYPFVLCQVSCMYCICFLFNLIFTSGWSHHLTHLNQFLYFLIMLNKIYVEVVYTINQESIYLLINNVPAIGTAEELRARCDQYGMVEDFRPLDDYPCEEFTEVYLVKYSSLSAARSAKKCLDDKSFFGCVLHICYAPEFETALETGLKLQDRRKYVAWKTNTGNNQPKQYINNHAVKKQKFNTSGVQPVTYIWAGKEYTEYPKPEEIPEERKPSTSGIFVPRQLQSKPSRIVNTISGNKIYSDQHSNLVSGNREQMSTSHVDESSYQNTISNVRQRVLKTSVPNVRVIYSYSSFDINEFLEAIPRVSKANIRCRFCRCTFSSHCYLLNHVTTCHPGKHPHKCPSCPKTFWEKFNLQSHLYTHDSARHFKCSVCGRTFRHSSSLARHKHSHRLTLQNH</sequence>
<dbReference type="InterPro" id="IPR036236">
    <property type="entry name" value="Znf_C2H2_sf"/>
</dbReference>
<comment type="similarity">
    <text evidence="1">Belongs to the RBM48 family.</text>
</comment>
<dbReference type="GO" id="GO:0003723">
    <property type="term" value="F:RNA binding"/>
    <property type="evidence" value="ECO:0007669"/>
    <property type="project" value="UniProtKB-KW"/>
</dbReference>
<evidence type="ECO:0000256" key="9">
    <source>
        <dbReference type="SAM" id="Phobius"/>
    </source>
</evidence>
<evidence type="ECO:0000256" key="3">
    <source>
        <dbReference type="ARBA" id="ARBA00022664"/>
    </source>
</evidence>
<dbReference type="PROSITE" id="PS50157">
    <property type="entry name" value="ZINC_FINGER_C2H2_2"/>
    <property type="match status" value="3"/>
</dbReference>
<dbReference type="InterPro" id="IPR034264">
    <property type="entry name" value="RBM48_RRM"/>
</dbReference>
<feature type="transmembrane region" description="Helical" evidence="9">
    <location>
        <begin position="34"/>
        <end position="59"/>
    </location>
</feature>
<comment type="caution">
    <text evidence="11">The sequence shown here is derived from an EMBL/GenBank/DDBJ whole genome shotgun (WGS) entry which is preliminary data.</text>
</comment>
<evidence type="ECO:0000259" key="10">
    <source>
        <dbReference type="PROSITE" id="PS50157"/>
    </source>
</evidence>
<dbReference type="InterPro" id="IPR035979">
    <property type="entry name" value="RBD_domain_sf"/>
</dbReference>
<dbReference type="Gene3D" id="3.30.70.330">
    <property type="match status" value="1"/>
</dbReference>
<evidence type="ECO:0000256" key="4">
    <source>
        <dbReference type="ARBA" id="ARBA00022728"/>
    </source>
</evidence>
<dbReference type="PROSITE" id="PS00028">
    <property type="entry name" value="ZINC_FINGER_C2H2_1"/>
    <property type="match status" value="3"/>
</dbReference>
<dbReference type="Proteomes" id="UP001054945">
    <property type="component" value="Unassembled WGS sequence"/>
</dbReference>
<comment type="function">
    <text evidence="7">As a component of the minor spliceosome, involved in the splicing of U12-type introns in pre-mRNAs.</text>
</comment>
<dbReference type="InterPro" id="IPR013087">
    <property type="entry name" value="Znf_C2H2_type"/>
</dbReference>
<keyword evidence="12" id="KW-1185">Reference proteome</keyword>
<evidence type="ECO:0000313" key="12">
    <source>
        <dbReference type="Proteomes" id="UP001054945"/>
    </source>
</evidence>
<evidence type="ECO:0000256" key="5">
    <source>
        <dbReference type="ARBA" id="ARBA00022884"/>
    </source>
</evidence>
<keyword evidence="8" id="KW-0862">Zinc</keyword>
<dbReference type="Gene3D" id="3.30.160.60">
    <property type="entry name" value="Classic Zinc Finger"/>
    <property type="match status" value="2"/>
</dbReference>
<keyword evidence="8" id="KW-0863">Zinc-finger</keyword>
<evidence type="ECO:0000313" key="11">
    <source>
        <dbReference type="EMBL" id="GIY01165.1"/>
    </source>
</evidence>
<dbReference type="SUPFAM" id="SSF57667">
    <property type="entry name" value="beta-beta-alpha zinc fingers"/>
    <property type="match status" value="1"/>
</dbReference>
<dbReference type="GO" id="GO:0008380">
    <property type="term" value="P:RNA splicing"/>
    <property type="evidence" value="ECO:0007669"/>
    <property type="project" value="UniProtKB-KW"/>
</dbReference>
<dbReference type="Pfam" id="PF00076">
    <property type="entry name" value="RRM_1"/>
    <property type="match status" value="1"/>
</dbReference>
<dbReference type="SMART" id="SM00355">
    <property type="entry name" value="ZnF_C2H2"/>
    <property type="match status" value="3"/>
</dbReference>
<evidence type="ECO:0000256" key="1">
    <source>
        <dbReference type="ARBA" id="ARBA00006938"/>
    </source>
</evidence>
<dbReference type="EMBL" id="BPLR01005273">
    <property type="protein sequence ID" value="GIY01165.1"/>
    <property type="molecule type" value="Genomic_DNA"/>
</dbReference>
<evidence type="ECO:0000256" key="6">
    <source>
        <dbReference type="ARBA" id="ARBA00023187"/>
    </source>
</evidence>
<keyword evidence="3" id="KW-0507">mRNA processing</keyword>
<evidence type="ECO:0000256" key="2">
    <source>
        <dbReference type="ARBA" id="ARBA00015189"/>
    </source>
</evidence>
<feature type="domain" description="C2H2-type" evidence="10">
    <location>
        <begin position="375"/>
        <end position="402"/>
    </location>
</feature>
<dbReference type="GO" id="GO:0005654">
    <property type="term" value="C:nucleoplasm"/>
    <property type="evidence" value="ECO:0007669"/>
    <property type="project" value="TreeGrafter"/>
</dbReference>
<dbReference type="FunFam" id="3.30.70.330:FF:000424">
    <property type="entry name" value="RNA-binding protein 48 isoform X4"/>
    <property type="match status" value="1"/>
</dbReference>
<keyword evidence="9" id="KW-0812">Transmembrane</keyword>
<dbReference type="GO" id="GO:0005681">
    <property type="term" value="C:spliceosomal complex"/>
    <property type="evidence" value="ECO:0007669"/>
    <property type="project" value="UniProtKB-KW"/>
</dbReference>
<dbReference type="PANTHER" id="PTHR20957">
    <property type="entry name" value="RNA-BINDING PROTEIN 48"/>
    <property type="match status" value="1"/>
</dbReference>
<name>A0AAV4PWP9_CAEEX</name>
<dbReference type="SUPFAM" id="SSF54928">
    <property type="entry name" value="RNA-binding domain, RBD"/>
    <property type="match status" value="1"/>
</dbReference>
<dbReference type="InterPro" id="IPR039599">
    <property type="entry name" value="RBM48"/>
</dbReference>
<keyword evidence="9" id="KW-1133">Transmembrane helix</keyword>
<organism evidence="11 12">
    <name type="scientific">Caerostris extrusa</name>
    <name type="common">Bark spider</name>
    <name type="synonym">Caerostris bankana</name>
    <dbReference type="NCBI Taxonomy" id="172846"/>
    <lineage>
        <taxon>Eukaryota</taxon>
        <taxon>Metazoa</taxon>
        <taxon>Ecdysozoa</taxon>
        <taxon>Arthropoda</taxon>
        <taxon>Chelicerata</taxon>
        <taxon>Arachnida</taxon>
        <taxon>Araneae</taxon>
        <taxon>Araneomorphae</taxon>
        <taxon>Entelegynae</taxon>
        <taxon>Araneoidea</taxon>
        <taxon>Araneidae</taxon>
        <taxon>Caerostris</taxon>
    </lineage>
</organism>
<dbReference type="InterPro" id="IPR012677">
    <property type="entry name" value="Nucleotide-bd_a/b_plait_sf"/>
</dbReference>
<dbReference type="GO" id="GO:0008270">
    <property type="term" value="F:zinc ion binding"/>
    <property type="evidence" value="ECO:0007669"/>
    <property type="project" value="UniProtKB-KW"/>
</dbReference>
<dbReference type="PANTHER" id="PTHR20957:SF0">
    <property type="entry name" value="RNA-BINDING PROTEIN 48"/>
    <property type="match status" value="1"/>
</dbReference>
<dbReference type="AlphaFoldDB" id="A0AAV4PWP9"/>
<evidence type="ECO:0000256" key="7">
    <source>
        <dbReference type="ARBA" id="ARBA00035004"/>
    </source>
</evidence>
<keyword evidence="6" id="KW-0508">mRNA splicing</keyword>
<keyword evidence="9" id="KW-0472">Membrane</keyword>
<feature type="domain" description="C2H2-type" evidence="10">
    <location>
        <begin position="346"/>
        <end position="374"/>
    </location>
</feature>
<dbReference type="InterPro" id="IPR000504">
    <property type="entry name" value="RRM_dom"/>
</dbReference>
<keyword evidence="5" id="KW-0694">RNA-binding</keyword>
<gene>
    <name evidence="11" type="primary">rbm48</name>
    <name evidence="11" type="ORF">CEXT_756451</name>
</gene>
<evidence type="ECO:0000256" key="8">
    <source>
        <dbReference type="PROSITE-ProRule" id="PRU00042"/>
    </source>
</evidence>
<accession>A0AAV4PWP9</accession>
<dbReference type="CDD" id="cd12442">
    <property type="entry name" value="RRM_RBM48"/>
    <property type="match status" value="1"/>
</dbReference>